<reference evidence="2 3" key="1">
    <citation type="submission" date="2020-03" db="EMBL/GenBank/DDBJ databases">
        <title>WGS of the type strain of Planosporangium spp.</title>
        <authorList>
            <person name="Thawai C."/>
        </authorList>
    </citation>
    <scope>NUCLEOTIDE SEQUENCE [LARGE SCALE GENOMIC DNA]</scope>
    <source>
        <strain evidence="2 3">TBRC 5610</strain>
    </source>
</reference>
<gene>
    <name evidence="2" type="ORF">HC031_25835</name>
</gene>
<dbReference type="RefSeq" id="WP_167928025.1">
    <property type="nucleotide sequence ID" value="NZ_JAATVY010000026.1"/>
</dbReference>
<organism evidence="2 3">
    <name type="scientific">Planosporangium thailandense</name>
    <dbReference type="NCBI Taxonomy" id="765197"/>
    <lineage>
        <taxon>Bacteria</taxon>
        <taxon>Bacillati</taxon>
        <taxon>Actinomycetota</taxon>
        <taxon>Actinomycetes</taxon>
        <taxon>Micromonosporales</taxon>
        <taxon>Micromonosporaceae</taxon>
        <taxon>Planosporangium</taxon>
    </lineage>
</organism>
<evidence type="ECO:0000313" key="3">
    <source>
        <dbReference type="Proteomes" id="UP000722989"/>
    </source>
</evidence>
<keyword evidence="3" id="KW-1185">Reference proteome</keyword>
<keyword evidence="1" id="KW-0812">Transmembrane</keyword>
<accession>A0ABX0Y402</accession>
<protein>
    <submittedName>
        <fullName evidence="2">Uncharacterized protein</fullName>
    </submittedName>
</protein>
<evidence type="ECO:0000313" key="2">
    <source>
        <dbReference type="EMBL" id="NJC73112.1"/>
    </source>
</evidence>
<sequence length="256" mass="27687">MLETAQHSLITGVRDALGVWAVLIALAAIGFAMMFAPGWRERFLLARVRASAAKLRHARNEARRRCAEELAVAAASAAKTAQRRHAAWVAADAATQKAWQAFEAADAAANRALRAAAFATADTEPDEEERSERLAFLQRAARGAYRRGELSAQQLADIVAGRNGFDPGRHPVELETLLLLAVRDHLLHAYRQASVAERAAWRDADIAVAAKTSLAAEAVVATEQAESPQQPLTVRIPRQRVAASTTSLLSLFPATR</sequence>
<keyword evidence="1" id="KW-0472">Membrane</keyword>
<comment type="caution">
    <text evidence="2">The sequence shown here is derived from an EMBL/GenBank/DDBJ whole genome shotgun (WGS) entry which is preliminary data.</text>
</comment>
<dbReference type="Proteomes" id="UP000722989">
    <property type="component" value="Unassembled WGS sequence"/>
</dbReference>
<evidence type="ECO:0000256" key="1">
    <source>
        <dbReference type="SAM" id="Phobius"/>
    </source>
</evidence>
<keyword evidence="1" id="KW-1133">Transmembrane helix</keyword>
<dbReference type="EMBL" id="JAATVY010000026">
    <property type="protein sequence ID" value="NJC73112.1"/>
    <property type="molecule type" value="Genomic_DNA"/>
</dbReference>
<feature type="transmembrane region" description="Helical" evidence="1">
    <location>
        <begin position="17"/>
        <end position="39"/>
    </location>
</feature>
<name>A0ABX0Y402_9ACTN</name>
<proteinExistence type="predicted"/>